<dbReference type="AlphaFoldDB" id="A0A0W8I132"/>
<feature type="region of interest" description="Disordered" evidence="5">
    <location>
        <begin position="103"/>
        <end position="124"/>
    </location>
</feature>
<dbReference type="PANTHER" id="PTHR10429">
    <property type="entry name" value="DNA-3-METHYLADENINE GLYCOSYLASE"/>
    <property type="match status" value="1"/>
</dbReference>
<dbReference type="PANTHER" id="PTHR10429:SF0">
    <property type="entry name" value="DNA-3-METHYLADENINE GLYCOSYLASE"/>
    <property type="match status" value="1"/>
</dbReference>
<dbReference type="SUPFAM" id="SSF50486">
    <property type="entry name" value="FMT C-terminal domain-like"/>
    <property type="match status" value="1"/>
</dbReference>
<keyword evidence="4" id="KW-0234">DNA repair</keyword>
<name>A0A0W8I132_9MICO</name>
<sequence length="124" mass="13161">MVDGVPLARRRRERGRASPVADRDLARGPGNLGRALGLDRQHDGLDLCAPGSPVSLTAPSGTGRPEERAVRTGPRVGVSGEGGSAELFPWRFWLAGEVTVSAYRAAAPRRGEPRSTSGHRVGRQ</sequence>
<dbReference type="EMBL" id="LQBL01000032">
    <property type="protein sequence ID" value="KUG51432.1"/>
    <property type="molecule type" value="Genomic_DNA"/>
</dbReference>
<dbReference type="Proteomes" id="UP000054837">
    <property type="component" value="Unassembled WGS sequence"/>
</dbReference>
<evidence type="ECO:0008006" key="8">
    <source>
        <dbReference type="Google" id="ProtNLM"/>
    </source>
</evidence>
<dbReference type="GO" id="GO:0006284">
    <property type="term" value="P:base-excision repair"/>
    <property type="evidence" value="ECO:0007669"/>
    <property type="project" value="InterPro"/>
</dbReference>
<dbReference type="GO" id="GO:0003905">
    <property type="term" value="F:alkylbase DNA N-glycosylase activity"/>
    <property type="evidence" value="ECO:0007669"/>
    <property type="project" value="InterPro"/>
</dbReference>
<gene>
    <name evidence="6" type="ORF">AVL62_08750</name>
</gene>
<feature type="region of interest" description="Disordered" evidence="5">
    <location>
        <begin position="1"/>
        <end position="30"/>
    </location>
</feature>
<dbReference type="STRING" id="767452.AVL62_08750"/>
<evidence type="ECO:0000313" key="7">
    <source>
        <dbReference type="Proteomes" id="UP000054837"/>
    </source>
</evidence>
<keyword evidence="7" id="KW-1185">Reference proteome</keyword>
<evidence type="ECO:0000256" key="5">
    <source>
        <dbReference type="SAM" id="MobiDB-lite"/>
    </source>
</evidence>
<evidence type="ECO:0000256" key="3">
    <source>
        <dbReference type="ARBA" id="ARBA00022801"/>
    </source>
</evidence>
<evidence type="ECO:0000256" key="1">
    <source>
        <dbReference type="ARBA" id="ARBA00009232"/>
    </source>
</evidence>
<evidence type="ECO:0000256" key="2">
    <source>
        <dbReference type="ARBA" id="ARBA00022763"/>
    </source>
</evidence>
<dbReference type="InterPro" id="IPR036995">
    <property type="entry name" value="MPG_sf"/>
</dbReference>
<organism evidence="6 7">
    <name type="scientific">Serinicoccus chungangensis</name>
    <dbReference type="NCBI Taxonomy" id="767452"/>
    <lineage>
        <taxon>Bacteria</taxon>
        <taxon>Bacillati</taxon>
        <taxon>Actinomycetota</taxon>
        <taxon>Actinomycetes</taxon>
        <taxon>Micrococcales</taxon>
        <taxon>Ornithinimicrobiaceae</taxon>
        <taxon>Serinicoccus</taxon>
    </lineage>
</organism>
<dbReference type="Gene3D" id="3.10.300.10">
    <property type="entry name" value="Methylpurine-DNA glycosylase (MPG)"/>
    <property type="match status" value="1"/>
</dbReference>
<dbReference type="GO" id="GO:0003677">
    <property type="term" value="F:DNA binding"/>
    <property type="evidence" value="ECO:0007669"/>
    <property type="project" value="InterPro"/>
</dbReference>
<keyword evidence="3" id="KW-0378">Hydrolase</keyword>
<evidence type="ECO:0000313" key="6">
    <source>
        <dbReference type="EMBL" id="KUG51432.1"/>
    </source>
</evidence>
<comment type="caution">
    <text evidence="6">The sequence shown here is derived from an EMBL/GenBank/DDBJ whole genome shotgun (WGS) entry which is preliminary data.</text>
</comment>
<feature type="region of interest" description="Disordered" evidence="5">
    <location>
        <begin position="53"/>
        <end position="81"/>
    </location>
</feature>
<dbReference type="Pfam" id="PF02245">
    <property type="entry name" value="Pur_DNA_glyco"/>
    <property type="match status" value="1"/>
</dbReference>
<accession>A0A0W8I132</accession>
<protein>
    <recommendedName>
        <fullName evidence="8">3-methyladenine DNA glycosylase</fullName>
    </recommendedName>
</protein>
<dbReference type="InterPro" id="IPR003180">
    <property type="entry name" value="MPG"/>
</dbReference>
<evidence type="ECO:0000256" key="4">
    <source>
        <dbReference type="ARBA" id="ARBA00023204"/>
    </source>
</evidence>
<reference evidence="6 7" key="1">
    <citation type="submission" date="2015-12" db="EMBL/GenBank/DDBJ databases">
        <title>Serinicoccus chungangenesis strain CD08_5 genome sequencing and assembly.</title>
        <authorList>
            <person name="Chander A.M."/>
            <person name="Kaur G."/>
            <person name="Nair G.R."/>
            <person name="Dhawan D.K."/>
            <person name="Kochhar R.K."/>
            <person name="Mayilraj S."/>
            <person name="Bhadada S.K."/>
        </authorList>
    </citation>
    <scope>NUCLEOTIDE SEQUENCE [LARGE SCALE GENOMIC DNA]</scope>
    <source>
        <strain evidence="6 7">CD08_5</strain>
    </source>
</reference>
<comment type="similarity">
    <text evidence="1">Belongs to the DNA glycosylase MPG family.</text>
</comment>
<keyword evidence="2" id="KW-0227">DNA damage</keyword>
<proteinExistence type="inferred from homology"/>
<dbReference type="InterPro" id="IPR011034">
    <property type="entry name" value="Formyl_transferase-like_C_sf"/>
</dbReference>